<evidence type="ECO:0000313" key="2">
    <source>
        <dbReference type="EMBL" id="QIG58344.1"/>
    </source>
</evidence>
<protein>
    <submittedName>
        <fullName evidence="2">Baseplate J protein</fullName>
    </submittedName>
</protein>
<evidence type="ECO:0000259" key="1">
    <source>
        <dbReference type="Pfam" id="PF04865"/>
    </source>
</evidence>
<dbReference type="EMBL" id="MN908687">
    <property type="protein sequence ID" value="QIG58344.1"/>
    <property type="molecule type" value="Genomic_DNA"/>
</dbReference>
<dbReference type="KEGG" id="vg:64766674"/>
<accession>A0A6G6XK03</accession>
<reference evidence="2 3" key="1">
    <citation type="submission" date="2020-01" db="EMBL/GenBank/DDBJ databases">
        <authorList>
            <person name="Alvaro L.E."/>
            <person name="Baker K.N."/>
            <person name="Baxter I.S."/>
            <person name="Brown M.R."/>
            <person name="Driscoll K.D."/>
            <person name="Elrubaie J.M."/>
            <person name="Feith S.L."/>
            <person name="Indihar D.F."/>
            <person name="Knoch V.T."/>
            <person name="Koirtyohann K.M."/>
            <person name="Kratz M.A."/>
            <person name="Lear A.H."/>
            <person name="Lindblom K.E."/>
            <person name="Marcus E.R."/>
            <person name="Murphy M.E."/>
            <person name="Sensor R."/>
            <person name="Sherman S.J."/>
            <person name="Swift V.R."/>
            <person name="White K.E."/>
            <person name="Wills S.J."/>
            <person name="Gatt S.M."/>
            <person name="Lohbauer S.A."/>
            <person name="Power T.R."/>
            <person name="Rosales K.A."/>
            <person name="Sisson B.M."/>
            <person name="Isern S."/>
            <person name="Michael S.F."/>
            <person name="Sunnen C.N."/>
            <person name="Garlena R.A."/>
            <person name="Russell D.A."/>
            <person name="Pope W.H."/>
            <person name="Jacobs-Sera D."/>
            <person name="Hatfull G.F."/>
        </authorList>
    </citation>
    <scope>NUCLEOTIDE SEQUENCE [LARGE SCALE GENOMIC DNA]</scope>
</reference>
<dbReference type="PANTHER" id="PTHR37829">
    <property type="entry name" value="PHAGE-LIKE ELEMENT PBSX PROTEIN XKDT"/>
    <property type="match status" value="1"/>
</dbReference>
<dbReference type="Pfam" id="PF04865">
    <property type="entry name" value="Baseplate_J"/>
    <property type="match status" value="1"/>
</dbReference>
<evidence type="ECO:0000313" key="3">
    <source>
        <dbReference type="Proteomes" id="UP000503093"/>
    </source>
</evidence>
<gene>
    <name evidence="2" type="primary">193</name>
    <name evidence="2" type="ORF">SEA_SKOG_192</name>
</gene>
<feature type="domain" description="Baseplate protein J-like barrel" evidence="1">
    <location>
        <begin position="111"/>
        <end position="178"/>
    </location>
</feature>
<dbReference type="GeneID" id="64766674"/>
<dbReference type="InterPro" id="IPR006949">
    <property type="entry name" value="Barrel_Baseplate_J-like"/>
</dbReference>
<dbReference type="Proteomes" id="UP000503093">
    <property type="component" value="Segment"/>
</dbReference>
<proteinExistence type="predicted"/>
<dbReference type="PANTHER" id="PTHR37829:SF3">
    <property type="entry name" value="PROTEIN JAYE-RELATED"/>
    <property type="match status" value="1"/>
</dbReference>
<organism evidence="2 3">
    <name type="scientific">Gordonia phage Skog</name>
    <dbReference type="NCBI Taxonomy" id="2704033"/>
    <lineage>
        <taxon>Viruses</taxon>
        <taxon>Duplodnaviria</taxon>
        <taxon>Heunggongvirae</taxon>
        <taxon>Uroviricota</taxon>
        <taxon>Caudoviricetes</taxon>
        <taxon>Skogvirus</taxon>
        <taxon>Skogvirus Skog</taxon>
    </lineage>
</organism>
<name>A0A6G6XK03_9CAUD</name>
<keyword evidence="3" id="KW-1185">Reference proteome</keyword>
<sequence length="580" mass="62962">MAKTPDTIAQDIISKLKVTAPGFSLELGTPERKMVDAVSEAISECYIDQYLVGSLLDIESKSGIELEQWVATFGFGRLQGRKATGVVRVELANANPQDTALGMNTQFYTAAGLPGSASQIYYSSTQAVVIPTGSYVADIPVECTVVGTAGNVGPDSVVFAGSILGASSVTNMLAMTGGVDVETDDELRQRFKDTFLRNIAGTSDWYLGLAYQNMHVSKAVVFGPITKYATQISVPDTTLNLPVTADVKYAWADGESVFKELGQEGETFYRPIDDYNFISGTSPQISRVPTGEMEVDEVVDVEFQYTTRSSRNDPVNGITNKVDMFVNGVDPYTVTERTVVPAQTLSGTPSNPLHVGKFARVGSPGTPSTANRFMRLGSVPLVSFPSSVVFDGTNYQQGVHYHVLRGTTLLAGSTREVAGIEWEAAGPATGTPLTLTYTYNRVPEVLGAVVRQGKQVTTDVMVHQASYAYLSLCVSIEYDRGLVISQVNNAINERLRTFFNSVGYGAWIEMSDVTLAIRQVLGVDNVWITTAAESPENYGIRVFGDSSDVTPISVETEDFKLRDNQLPIYLETTFLRRPNR</sequence>
<dbReference type="RefSeq" id="YP_010059442.1">
    <property type="nucleotide sequence ID" value="NC_054725.1"/>
</dbReference>
<dbReference type="InterPro" id="IPR052399">
    <property type="entry name" value="Phage_Baseplate_Assmbl_Protein"/>
</dbReference>